<dbReference type="Pfam" id="PF02852">
    <property type="entry name" value="Pyr_redox_dim"/>
    <property type="match status" value="1"/>
</dbReference>
<dbReference type="Gene3D" id="3.50.50.60">
    <property type="entry name" value="FAD/NAD(P)-binding domain"/>
    <property type="match status" value="2"/>
</dbReference>
<evidence type="ECO:0000256" key="2">
    <source>
        <dbReference type="ARBA" id="ARBA00022630"/>
    </source>
</evidence>
<dbReference type="InterPro" id="IPR050151">
    <property type="entry name" value="Class-I_Pyr_Nuc-Dis_Oxidored"/>
</dbReference>
<dbReference type="RefSeq" id="WP_015232857.1">
    <property type="nucleotide sequence ID" value="NC_019791.1"/>
</dbReference>
<dbReference type="HOGENOM" id="CLU_016755_0_3_2"/>
<dbReference type="PRINTS" id="PR00368">
    <property type="entry name" value="FADPNR"/>
</dbReference>
<accession>L0AD31</accession>
<dbReference type="GO" id="GO:0004148">
    <property type="term" value="F:dihydrolipoyl dehydrogenase (NADH) activity"/>
    <property type="evidence" value="ECO:0007669"/>
    <property type="project" value="UniProtKB-EC"/>
</dbReference>
<sequence>MELYDLIVIGGGPAGYPAAIRASQLGLRVALIEKNKLGGECTNYGCIPTKALIKSSYENKDFKDAIEEAISASDKVREGISFLLKNNKVDVFYNEAKIEENNEMFIEENNNIKSKKLIIATGTEPIDLPNLKVDGKLIHNNRTILNLKEKPSSLLIIGAGYVGVEFANAFSKLDSKVTLIEAMPRILPNLDPDISRLAERSLRNKGIKIYKNTTIKEVKEIRENYIKININNEDMEFDSVLISIGRKPVLPNIKVERDEKSFIKTDKYLRTSNPNVFAAGDITGNPMLAHKAFVQGVVAAEGILNMLKEIDYNIIPSVVFSNPEIFSVGYTLNQANSLGLNARETKLPLGGLARSVIEKEEIGLIKIVYDSSNRIIGVHAIADHASEIALSATLAVKLKASLEDLSFSMPPHPTMSEALKEVAELALNRPIHYTKI</sequence>
<evidence type="ECO:0000256" key="6">
    <source>
        <dbReference type="RuleBase" id="RU003692"/>
    </source>
</evidence>
<dbReference type="PRINTS" id="PR00411">
    <property type="entry name" value="PNDRDTASEI"/>
</dbReference>
<dbReference type="InterPro" id="IPR004099">
    <property type="entry name" value="Pyr_nucl-diS_OxRdtase_dimer"/>
</dbReference>
<dbReference type="InterPro" id="IPR036188">
    <property type="entry name" value="FAD/NAD-bd_sf"/>
</dbReference>
<feature type="domain" description="Pyridine nucleotide-disulphide oxidoreductase dimerisation" evidence="7">
    <location>
        <begin position="315"/>
        <end position="422"/>
    </location>
</feature>
<dbReference type="eggNOG" id="arCOG01068">
    <property type="taxonomic scope" value="Archaea"/>
</dbReference>
<dbReference type="PANTHER" id="PTHR22912:SF151">
    <property type="entry name" value="DIHYDROLIPOYL DEHYDROGENASE, MITOCHONDRIAL"/>
    <property type="match status" value="1"/>
</dbReference>
<comment type="similarity">
    <text evidence="1 6">Belongs to the class-I pyridine nucleotide-disulfide oxidoreductase family.</text>
</comment>
<dbReference type="AlphaFoldDB" id="L0AD31"/>
<dbReference type="GO" id="GO:0050660">
    <property type="term" value="F:flavin adenine dinucleotide binding"/>
    <property type="evidence" value="ECO:0007669"/>
    <property type="project" value="InterPro"/>
</dbReference>
<evidence type="ECO:0000256" key="4">
    <source>
        <dbReference type="ARBA" id="ARBA00023002"/>
    </source>
</evidence>
<dbReference type="InterPro" id="IPR006258">
    <property type="entry name" value="Lipoamide_DH"/>
</dbReference>
<dbReference type="STRING" id="1056495.Calag_1243"/>
<comment type="cofactor">
    <cofactor evidence="6">
        <name>FAD</name>
        <dbReference type="ChEBI" id="CHEBI:57692"/>
    </cofactor>
    <text evidence="6">Binds 1 FAD per subunit.</text>
</comment>
<protein>
    <recommendedName>
        <fullName evidence="6">Dihydrolipoyl dehydrogenase</fullName>
        <ecNumber evidence="6">1.8.1.4</ecNumber>
    </recommendedName>
</protein>
<dbReference type="GeneID" id="14212503"/>
<dbReference type="GO" id="GO:0005737">
    <property type="term" value="C:cytoplasm"/>
    <property type="evidence" value="ECO:0007669"/>
    <property type="project" value="UniProtKB-ARBA"/>
</dbReference>
<dbReference type="Gene3D" id="3.30.390.30">
    <property type="match status" value="1"/>
</dbReference>
<evidence type="ECO:0000259" key="8">
    <source>
        <dbReference type="Pfam" id="PF07992"/>
    </source>
</evidence>
<evidence type="ECO:0000313" key="10">
    <source>
        <dbReference type="Proteomes" id="UP000010469"/>
    </source>
</evidence>
<dbReference type="FunFam" id="3.30.390.30:FF:000001">
    <property type="entry name" value="Dihydrolipoyl dehydrogenase"/>
    <property type="match status" value="1"/>
</dbReference>
<dbReference type="SUPFAM" id="SSF55424">
    <property type="entry name" value="FAD/NAD-linked reductases, dimerisation (C-terminal) domain"/>
    <property type="match status" value="1"/>
</dbReference>
<dbReference type="GO" id="GO:0006103">
    <property type="term" value="P:2-oxoglutarate metabolic process"/>
    <property type="evidence" value="ECO:0007669"/>
    <property type="project" value="TreeGrafter"/>
</dbReference>
<keyword evidence="3 6" id="KW-0274">FAD</keyword>
<comment type="catalytic activity">
    <reaction evidence="6">
        <text>N(6)-[(R)-dihydrolipoyl]-L-lysyl-[protein] + NAD(+) = N(6)-[(R)-lipoyl]-L-lysyl-[protein] + NADH + H(+)</text>
        <dbReference type="Rhea" id="RHEA:15045"/>
        <dbReference type="Rhea" id="RHEA-COMP:10474"/>
        <dbReference type="Rhea" id="RHEA-COMP:10475"/>
        <dbReference type="ChEBI" id="CHEBI:15378"/>
        <dbReference type="ChEBI" id="CHEBI:57540"/>
        <dbReference type="ChEBI" id="CHEBI:57945"/>
        <dbReference type="ChEBI" id="CHEBI:83099"/>
        <dbReference type="ChEBI" id="CHEBI:83100"/>
        <dbReference type="EC" id="1.8.1.4"/>
    </reaction>
</comment>
<reference evidence="10" key="1">
    <citation type="submission" date="2012-03" db="EMBL/GenBank/DDBJ databases">
        <title>Complete genome of Caldisphaera lagunensis DSM 15908.</title>
        <authorList>
            <person name="Lucas S."/>
            <person name="Copeland A."/>
            <person name="Lapidus A."/>
            <person name="Glavina del Rio T."/>
            <person name="Dalin E."/>
            <person name="Tice H."/>
            <person name="Bruce D."/>
            <person name="Goodwin L."/>
            <person name="Pitluck S."/>
            <person name="Peters L."/>
            <person name="Mikhailova N."/>
            <person name="Teshima H."/>
            <person name="Kyrpides N."/>
            <person name="Mavromatis K."/>
            <person name="Ivanova N."/>
            <person name="Brettin T."/>
            <person name="Detter J.C."/>
            <person name="Han C."/>
            <person name="Larimer F."/>
            <person name="Land M."/>
            <person name="Hauser L."/>
            <person name="Markowitz V."/>
            <person name="Cheng J.-F."/>
            <person name="Hugenholtz P."/>
            <person name="Woyke T."/>
            <person name="Wu D."/>
            <person name="Spring S."/>
            <person name="Schroeder M."/>
            <person name="Brambilla E."/>
            <person name="Klenk H.-P."/>
            <person name="Eisen J.A."/>
        </authorList>
    </citation>
    <scope>NUCLEOTIDE SEQUENCE [LARGE SCALE GENOMIC DNA]</scope>
    <source>
        <strain evidence="10">DSM 15908 / JCM 11604 / IC-154</strain>
    </source>
</reference>
<dbReference type="KEGG" id="clg:Calag_1243"/>
<evidence type="ECO:0000256" key="1">
    <source>
        <dbReference type="ARBA" id="ARBA00007532"/>
    </source>
</evidence>
<dbReference type="InterPro" id="IPR023753">
    <property type="entry name" value="FAD/NAD-binding_dom"/>
</dbReference>
<dbReference type="InterPro" id="IPR001100">
    <property type="entry name" value="Pyr_nuc-diS_OxRdtase"/>
</dbReference>
<dbReference type="NCBIfam" id="TIGR01350">
    <property type="entry name" value="lipoamide_DH"/>
    <property type="match status" value="1"/>
</dbReference>
<dbReference type="EMBL" id="CP003378">
    <property type="protein sequence ID" value="AFZ70960.1"/>
    <property type="molecule type" value="Genomic_DNA"/>
</dbReference>
<gene>
    <name evidence="9" type="ordered locus">Calag_1243</name>
</gene>
<keyword evidence="4 6" id="KW-0560">Oxidoreductase</keyword>
<keyword evidence="5 6" id="KW-0520">NAD</keyword>
<keyword evidence="6" id="KW-0676">Redox-active center</keyword>
<feature type="domain" description="FAD/NAD(P)-binding" evidence="8">
    <location>
        <begin position="4"/>
        <end position="296"/>
    </location>
</feature>
<comment type="miscellaneous">
    <text evidence="6">The active site is a redox-active disulfide bond.</text>
</comment>
<dbReference type="InParanoid" id="L0AD31"/>
<evidence type="ECO:0000313" key="9">
    <source>
        <dbReference type="EMBL" id="AFZ70960.1"/>
    </source>
</evidence>
<keyword evidence="2 6" id="KW-0285">Flavoprotein</keyword>
<organism evidence="9 10">
    <name type="scientific">Caldisphaera lagunensis (strain DSM 15908 / JCM 11604 / ANMR 0165 / IC-154)</name>
    <dbReference type="NCBI Taxonomy" id="1056495"/>
    <lineage>
        <taxon>Archaea</taxon>
        <taxon>Thermoproteota</taxon>
        <taxon>Thermoprotei</taxon>
        <taxon>Acidilobales</taxon>
        <taxon>Caldisphaeraceae</taxon>
        <taxon>Caldisphaera</taxon>
    </lineage>
</organism>
<dbReference type="Proteomes" id="UP000010469">
    <property type="component" value="Chromosome"/>
</dbReference>
<dbReference type="SUPFAM" id="SSF51905">
    <property type="entry name" value="FAD/NAD(P)-binding domain"/>
    <property type="match status" value="1"/>
</dbReference>
<dbReference type="InterPro" id="IPR016156">
    <property type="entry name" value="FAD/NAD-linked_Rdtase_dimer_sf"/>
</dbReference>
<evidence type="ECO:0000256" key="5">
    <source>
        <dbReference type="ARBA" id="ARBA00023027"/>
    </source>
</evidence>
<name>L0AD31_CALLD</name>
<dbReference type="Pfam" id="PF07992">
    <property type="entry name" value="Pyr_redox_2"/>
    <property type="match status" value="1"/>
</dbReference>
<dbReference type="OrthoDB" id="27922at2157"/>
<proteinExistence type="inferred from homology"/>
<keyword evidence="10" id="KW-1185">Reference proteome</keyword>
<evidence type="ECO:0000259" key="7">
    <source>
        <dbReference type="Pfam" id="PF02852"/>
    </source>
</evidence>
<dbReference type="PIRSF" id="PIRSF000350">
    <property type="entry name" value="Mercury_reductase_MerA"/>
    <property type="match status" value="1"/>
</dbReference>
<evidence type="ECO:0000256" key="3">
    <source>
        <dbReference type="ARBA" id="ARBA00022827"/>
    </source>
</evidence>
<dbReference type="PANTHER" id="PTHR22912">
    <property type="entry name" value="DISULFIDE OXIDOREDUCTASE"/>
    <property type="match status" value="1"/>
</dbReference>
<dbReference type="EC" id="1.8.1.4" evidence="6"/>